<dbReference type="Pfam" id="PF14223">
    <property type="entry name" value="Retrotran_gag_2"/>
    <property type="match status" value="1"/>
</dbReference>
<reference evidence="1 2" key="1">
    <citation type="submission" date="2020-12" db="EMBL/GenBank/DDBJ databases">
        <title>Concerted genomic and epigenomic changes stabilize Arabidopsis allopolyploids.</title>
        <authorList>
            <person name="Chen Z."/>
        </authorList>
    </citation>
    <scope>NUCLEOTIDE SEQUENCE [LARGE SCALE GENOMIC DNA]</scope>
    <source>
        <strain evidence="1">As9502</strain>
        <tissue evidence="1">Leaf</tissue>
    </source>
</reference>
<organism evidence="1 2">
    <name type="scientific">Arabidopsis suecica</name>
    <name type="common">Swedish thale-cress</name>
    <name type="synonym">Cardaminopsis suecica</name>
    <dbReference type="NCBI Taxonomy" id="45249"/>
    <lineage>
        <taxon>Eukaryota</taxon>
        <taxon>Viridiplantae</taxon>
        <taxon>Streptophyta</taxon>
        <taxon>Embryophyta</taxon>
        <taxon>Tracheophyta</taxon>
        <taxon>Spermatophyta</taxon>
        <taxon>Magnoliopsida</taxon>
        <taxon>eudicotyledons</taxon>
        <taxon>Gunneridae</taxon>
        <taxon>Pentapetalae</taxon>
        <taxon>rosids</taxon>
        <taxon>malvids</taxon>
        <taxon>Brassicales</taxon>
        <taxon>Brassicaceae</taxon>
        <taxon>Camelineae</taxon>
        <taxon>Arabidopsis</taxon>
    </lineage>
</organism>
<dbReference type="PANTHER" id="PTHR35317:SF44">
    <property type="entry name" value="RNA-DIRECTED DNA POLYMERASE"/>
    <property type="match status" value="1"/>
</dbReference>
<keyword evidence="2" id="KW-1185">Reference proteome</keyword>
<sequence>MRSTLMVHKDWETIEAGSTDSEKNDMATAFLLFQSIPEALVLQVGELDTTKKVWEGIKVRHVGVERVKEARLQTLMAEFDRLKMKDSKKIDDFAGKLSTISSKLATLRVNIEKPKLVKKFLKRLPQKKYIQIVASLEQVLDLNTTSFEDIIRRLKVGNSLNSQDSAGLATSSSAAFVPVVSVDLNERGEVNSSNRGASDGKMDYMNAYSAGRNARTEEDMYEDQKRDS</sequence>
<dbReference type="OrthoDB" id="1731190at2759"/>
<evidence type="ECO:0000313" key="2">
    <source>
        <dbReference type="Proteomes" id="UP000694251"/>
    </source>
</evidence>
<comment type="caution">
    <text evidence="1">The sequence shown here is derived from an EMBL/GenBank/DDBJ whole genome shotgun (WGS) entry which is preliminary data.</text>
</comment>
<proteinExistence type="predicted"/>
<gene>
    <name evidence="1" type="ORF">ISN44_As11g029780</name>
</gene>
<dbReference type="AlphaFoldDB" id="A0A8T1ZFB9"/>
<dbReference type="Proteomes" id="UP000694251">
    <property type="component" value="Chromosome 11"/>
</dbReference>
<dbReference type="EMBL" id="JAEFBJ010000011">
    <property type="protein sequence ID" value="KAG7556977.1"/>
    <property type="molecule type" value="Genomic_DNA"/>
</dbReference>
<protein>
    <submittedName>
        <fullName evidence="1">Uncharacterized protein</fullName>
    </submittedName>
</protein>
<evidence type="ECO:0000313" key="1">
    <source>
        <dbReference type="EMBL" id="KAG7556977.1"/>
    </source>
</evidence>
<accession>A0A8T1ZFB9</accession>
<dbReference type="PANTHER" id="PTHR35317">
    <property type="entry name" value="OS04G0629600 PROTEIN"/>
    <property type="match status" value="1"/>
</dbReference>
<name>A0A8T1ZFB9_ARASU</name>